<sequence length="140" mass="16224">MNYFEYRIAIWKQERRIKNLEKDEPEPHPDPEMGSSSDYYTHLALANQWLACIETKYYQSKTRKALVDMPDLSDPTMYGRIEWDYDEAETPYLTQKGFKQVRADLRADFKLKVDVLAPIISTVTGLLGVVVAILAIVYAK</sequence>
<proteinExistence type="predicted"/>
<name>A0A7V7P2I8_9PSED</name>
<keyword evidence="1" id="KW-1133">Transmembrane helix</keyword>
<comment type="caution">
    <text evidence="2">The sequence shown here is derived from an EMBL/GenBank/DDBJ whole genome shotgun (WGS) entry which is preliminary data.</text>
</comment>
<protein>
    <submittedName>
        <fullName evidence="2">Uncharacterized protein</fullName>
    </submittedName>
</protein>
<feature type="transmembrane region" description="Helical" evidence="1">
    <location>
        <begin position="115"/>
        <end position="139"/>
    </location>
</feature>
<evidence type="ECO:0000256" key="1">
    <source>
        <dbReference type="SAM" id="Phobius"/>
    </source>
</evidence>
<evidence type="ECO:0000313" key="3">
    <source>
        <dbReference type="Proteomes" id="UP000434925"/>
    </source>
</evidence>
<organism evidence="2 3">
    <name type="scientific">Pseudomonas lini</name>
    <dbReference type="NCBI Taxonomy" id="163011"/>
    <lineage>
        <taxon>Bacteria</taxon>
        <taxon>Pseudomonadati</taxon>
        <taxon>Pseudomonadota</taxon>
        <taxon>Gammaproteobacteria</taxon>
        <taxon>Pseudomonadales</taxon>
        <taxon>Pseudomonadaceae</taxon>
        <taxon>Pseudomonas</taxon>
    </lineage>
</organism>
<accession>A0A7V7P2I8</accession>
<reference evidence="2 3" key="1">
    <citation type="submission" date="2019-09" db="EMBL/GenBank/DDBJ databases">
        <title>Draft genome sequences of 48 bacterial type strains from the CCUG.</title>
        <authorList>
            <person name="Tunovic T."/>
            <person name="Pineiro-Iglesias B."/>
            <person name="Unosson C."/>
            <person name="Inganas E."/>
            <person name="Ohlen M."/>
            <person name="Cardew S."/>
            <person name="Jensie-Markopoulos S."/>
            <person name="Salva-Serra F."/>
            <person name="Jaen-Luchoro D."/>
            <person name="Karlsson R."/>
            <person name="Svensson-Stadler L."/>
            <person name="Chun J."/>
            <person name="Moore E."/>
        </authorList>
    </citation>
    <scope>NUCLEOTIDE SEQUENCE [LARGE SCALE GENOMIC DNA]</scope>
    <source>
        <strain evidence="2 3">CCUG 51522</strain>
    </source>
</reference>
<keyword evidence="1" id="KW-0472">Membrane</keyword>
<dbReference type="AlphaFoldDB" id="A0A7V7P2I8"/>
<evidence type="ECO:0000313" key="2">
    <source>
        <dbReference type="EMBL" id="KAB0502816.1"/>
    </source>
</evidence>
<keyword evidence="1" id="KW-0812">Transmembrane</keyword>
<dbReference type="EMBL" id="VZPO01000007">
    <property type="protein sequence ID" value="KAB0502816.1"/>
    <property type="molecule type" value="Genomic_DNA"/>
</dbReference>
<dbReference type="Proteomes" id="UP000434925">
    <property type="component" value="Unassembled WGS sequence"/>
</dbReference>
<dbReference type="RefSeq" id="WP_048392552.1">
    <property type="nucleotide sequence ID" value="NZ_JYLB01000001.1"/>
</dbReference>
<gene>
    <name evidence="2" type="ORF">F7R14_19480</name>
</gene>